<dbReference type="InterPro" id="IPR036890">
    <property type="entry name" value="HATPase_C_sf"/>
</dbReference>
<dbReference type="PROSITE" id="PS50112">
    <property type="entry name" value="PAS"/>
    <property type="match status" value="1"/>
</dbReference>
<dbReference type="GO" id="GO:0005737">
    <property type="term" value="C:cytoplasm"/>
    <property type="evidence" value="ECO:0007669"/>
    <property type="project" value="UniProtKB-SubCell"/>
</dbReference>
<evidence type="ECO:0000256" key="13">
    <source>
        <dbReference type="ARBA" id="ARBA00022840"/>
    </source>
</evidence>
<evidence type="ECO:0000256" key="1">
    <source>
        <dbReference type="ARBA" id="ARBA00000085"/>
    </source>
</evidence>
<dbReference type="Gene3D" id="1.20.5.1930">
    <property type="match status" value="1"/>
</dbReference>
<evidence type="ECO:0000256" key="16">
    <source>
        <dbReference type="ARBA" id="ARBA00023014"/>
    </source>
</evidence>
<keyword evidence="23" id="KW-1185">Reference proteome</keyword>
<evidence type="ECO:0000256" key="15">
    <source>
        <dbReference type="ARBA" id="ARBA00023012"/>
    </source>
</evidence>
<evidence type="ECO:0000256" key="4">
    <source>
        <dbReference type="ARBA" id="ARBA00012438"/>
    </source>
</evidence>
<dbReference type="InterPro" id="IPR003594">
    <property type="entry name" value="HATPase_dom"/>
</dbReference>
<evidence type="ECO:0000259" key="19">
    <source>
        <dbReference type="PROSITE" id="PS50109"/>
    </source>
</evidence>
<dbReference type="GO" id="GO:0046872">
    <property type="term" value="F:metal ion binding"/>
    <property type="evidence" value="ECO:0007669"/>
    <property type="project" value="UniProtKB-KW"/>
</dbReference>
<dbReference type="SMART" id="SM00091">
    <property type="entry name" value="PAS"/>
    <property type="match status" value="1"/>
</dbReference>
<dbReference type="InterPro" id="IPR035965">
    <property type="entry name" value="PAS-like_dom_sf"/>
</dbReference>
<accession>A0A5B0HG46</accession>
<protein>
    <recommendedName>
        <fullName evidence="5">Oxygen sensor histidine kinase NreB</fullName>
        <ecNumber evidence="4">2.7.13.3</ecNumber>
    </recommendedName>
    <alternativeName>
        <fullName evidence="18">Nitrogen regulation protein B</fullName>
    </alternativeName>
</protein>
<comment type="caution">
    <text evidence="22">The sequence shown here is derived from an EMBL/GenBank/DDBJ whole genome shotgun (WGS) entry which is preliminary data.</text>
</comment>
<dbReference type="InterPro" id="IPR000700">
    <property type="entry name" value="PAS-assoc_C"/>
</dbReference>
<reference evidence="22 23" key="1">
    <citation type="submission" date="2019-08" db="EMBL/GenBank/DDBJ databases">
        <title>Paraburkholderia sp. DCY113.</title>
        <authorList>
            <person name="Kang J."/>
        </authorList>
    </citation>
    <scope>NUCLEOTIDE SEQUENCE [LARGE SCALE GENOMIC DNA]</scope>
    <source>
        <strain evidence="22 23">DCY113</strain>
    </source>
</reference>
<feature type="domain" description="PAC" evidence="21">
    <location>
        <begin position="94"/>
        <end position="146"/>
    </location>
</feature>
<dbReference type="GO" id="GO:0016020">
    <property type="term" value="C:membrane"/>
    <property type="evidence" value="ECO:0007669"/>
    <property type="project" value="InterPro"/>
</dbReference>
<evidence type="ECO:0000256" key="10">
    <source>
        <dbReference type="ARBA" id="ARBA00022723"/>
    </source>
</evidence>
<evidence type="ECO:0000256" key="9">
    <source>
        <dbReference type="ARBA" id="ARBA00022679"/>
    </source>
</evidence>
<evidence type="ECO:0000256" key="6">
    <source>
        <dbReference type="ARBA" id="ARBA00022485"/>
    </source>
</evidence>
<dbReference type="SMART" id="SM00387">
    <property type="entry name" value="HATPase_c"/>
    <property type="match status" value="1"/>
</dbReference>
<keyword evidence="8" id="KW-0597">Phosphoprotein</keyword>
<dbReference type="EC" id="2.7.13.3" evidence="4"/>
<evidence type="ECO:0000313" key="22">
    <source>
        <dbReference type="EMBL" id="KAA1014286.1"/>
    </source>
</evidence>
<dbReference type="InterPro" id="IPR000014">
    <property type="entry name" value="PAS"/>
</dbReference>
<comment type="catalytic activity">
    <reaction evidence="1">
        <text>ATP + protein L-histidine = ADP + protein N-phospho-L-histidine.</text>
        <dbReference type="EC" id="2.7.13.3"/>
    </reaction>
</comment>
<evidence type="ECO:0000256" key="3">
    <source>
        <dbReference type="ARBA" id="ARBA00004496"/>
    </source>
</evidence>
<keyword evidence="15" id="KW-0902">Two-component regulatory system</keyword>
<evidence type="ECO:0000256" key="18">
    <source>
        <dbReference type="ARBA" id="ARBA00030800"/>
    </source>
</evidence>
<name>A0A5B0HG46_9BURK</name>
<dbReference type="Gene3D" id="3.30.565.10">
    <property type="entry name" value="Histidine kinase-like ATPase, C-terminal domain"/>
    <property type="match status" value="1"/>
</dbReference>
<keyword evidence="14" id="KW-0408">Iron</keyword>
<organism evidence="22 23">
    <name type="scientific">Paraburkholderia panacisoli</name>
    <dbReference type="NCBI Taxonomy" id="2603818"/>
    <lineage>
        <taxon>Bacteria</taxon>
        <taxon>Pseudomonadati</taxon>
        <taxon>Pseudomonadota</taxon>
        <taxon>Betaproteobacteria</taxon>
        <taxon>Burkholderiales</taxon>
        <taxon>Burkholderiaceae</taxon>
        <taxon>Paraburkholderia</taxon>
    </lineage>
</organism>
<evidence type="ECO:0000256" key="11">
    <source>
        <dbReference type="ARBA" id="ARBA00022741"/>
    </source>
</evidence>
<sequence>MLQCSSALYGSRNLSDIEIGHRYRLLIDAVQDYAIFMLDPAGNVTSWNPGAERAKGYAPDDIVGQHFSVFYSDEDVAANKPAQLLAAATLQGRAEDEGWRVRKDGSRFWANVVITAVHDENGALLGFAKITRDLSERRRLEELERAVGTSSLVQQARENEQKRIARELHDDLGQQITALKMTLALHETELVQHVGTDAPGALRSVRELAAQIDTMAASLRRIAADLRPPVLDDLGLEAALEWMTEAFEQRYGVSARCEIQADALRLNDLAAICLYRVVQEALTNVARHAHANHVSVRLSTENRQCHLRIRDDGVGLPEDFPPRGDAFGLVGMRERILLLGGVLSVESSPGNGVTIDAQVPLSRILVKDQA</sequence>
<dbReference type="CDD" id="cd00130">
    <property type="entry name" value="PAS"/>
    <property type="match status" value="1"/>
</dbReference>
<dbReference type="Pfam" id="PF07730">
    <property type="entry name" value="HisKA_3"/>
    <property type="match status" value="1"/>
</dbReference>
<keyword evidence="10" id="KW-0479">Metal-binding</keyword>
<dbReference type="EMBL" id="VTUZ01000003">
    <property type="protein sequence ID" value="KAA1014286.1"/>
    <property type="molecule type" value="Genomic_DNA"/>
</dbReference>
<evidence type="ECO:0000256" key="8">
    <source>
        <dbReference type="ARBA" id="ARBA00022553"/>
    </source>
</evidence>
<dbReference type="AlphaFoldDB" id="A0A5B0HG46"/>
<dbReference type="RefSeq" id="WP_149668853.1">
    <property type="nucleotide sequence ID" value="NZ_VTUZ01000003.1"/>
</dbReference>
<gene>
    <name evidence="22" type="ORF">FVF58_05280</name>
</gene>
<keyword evidence="7" id="KW-0963">Cytoplasm</keyword>
<dbReference type="CDD" id="cd16917">
    <property type="entry name" value="HATPase_UhpB-NarQ-NarX-like"/>
    <property type="match status" value="1"/>
</dbReference>
<evidence type="ECO:0000256" key="5">
    <source>
        <dbReference type="ARBA" id="ARBA00017322"/>
    </source>
</evidence>
<dbReference type="PROSITE" id="PS50109">
    <property type="entry name" value="HIS_KIN"/>
    <property type="match status" value="1"/>
</dbReference>
<evidence type="ECO:0000256" key="17">
    <source>
        <dbReference type="ARBA" id="ARBA00024827"/>
    </source>
</evidence>
<keyword evidence="12" id="KW-0418">Kinase</keyword>
<dbReference type="SUPFAM" id="SSF55874">
    <property type="entry name" value="ATPase domain of HSP90 chaperone/DNA topoisomerase II/histidine kinase"/>
    <property type="match status" value="1"/>
</dbReference>
<dbReference type="GO" id="GO:0051539">
    <property type="term" value="F:4 iron, 4 sulfur cluster binding"/>
    <property type="evidence" value="ECO:0007669"/>
    <property type="project" value="UniProtKB-KW"/>
</dbReference>
<dbReference type="PANTHER" id="PTHR24421">
    <property type="entry name" value="NITRATE/NITRITE SENSOR PROTEIN NARX-RELATED"/>
    <property type="match status" value="1"/>
</dbReference>
<dbReference type="Pfam" id="PF13426">
    <property type="entry name" value="PAS_9"/>
    <property type="match status" value="1"/>
</dbReference>
<keyword evidence="11" id="KW-0547">Nucleotide-binding</keyword>
<dbReference type="PANTHER" id="PTHR24421:SF10">
    <property type="entry name" value="NITRATE_NITRITE SENSOR PROTEIN NARQ"/>
    <property type="match status" value="1"/>
</dbReference>
<evidence type="ECO:0000259" key="21">
    <source>
        <dbReference type="PROSITE" id="PS50113"/>
    </source>
</evidence>
<dbReference type="PROSITE" id="PS50113">
    <property type="entry name" value="PAC"/>
    <property type="match status" value="1"/>
</dbReference>
<feature type="domain" description="Histidine kinase" evidence="19">
    <location>
        <begin position="274"/>
        <end position="363"/>
    </location>
</feature>
<dbReference type="Pfam" id="PF02518">
    <property type="entry name" value="HATPase_c"/>
    <property type="match status" value="1"/>
</dbReference>
<evidence type="ECO:0000256" key="14">
    <source>
        <dbReference type="ARBA" id="ARBA00023004"/>
    </source>
</evidence>
<evidence type="ECO:0000256" key="12">
    <source>
        <dbReference type="ARBA" id="ARBA00022777"/>
    </source>
</evidence>
<keyword evidence="13" id="KW-0067">ATP-binding</keyword>
<keyword evidence="6" id="KW-0004">4Fe-4S</keyword>
<dbReference type="Proteomes" id="UP000325273">
    <property type="component" value="Unassembled WGS sequence"/>
</dbReference>
<keyword evidence="9" id="KW-0808">Transferase</keyword>
<dbReference type="InterPro" id="IPR011712">
    <property type="entry name" value="Sig_transdc_His_kin_sub3_dim/P"/>
</dbReference>
<dbReference type="GO" id="GO:0005524">
    <property type="term" value="F:ATP binding"/>
    <property type="evidence" value="ECO:0007669"/>
    <property type="project" value="UniProtKB-KW"/>
</dbReference>
<dbReference type="GO" id="GO:0000155">
    <property type="term" value="F:phosphorelay sensor kinase activity"/>
    <property type="evidence" value="ECO:0007669"/>
    <property type="project" value="InterPro"/>
</dbReference>
<dbReference type="PRINTS" id="PR00344">
    <property type="entry name" value="BCTRLSENSOR"/>
</dbReference>
<proteinExistence type="predicted"/>
<evidence type="ECO:0000256" key="7">
    <source>
        <dbReference type="ARBA" id="ARBA00022490"/>
    </source>
</evidence>
<dbReference type="InterPro" id="IPR004358">
    <property type="entry name" value="Sig_transdc_His_kin-like_C"/>
</dbReference>
<dbReference type="InterPro" id="IPR050482">
    <property type="entry name" value="Sensor_HK_TwoCompSys"/>
</dbReference>
<comment type="subcellular location">
    <subcellularLocation>
        <location evidence="3">Cytoplasm</location>
    </subcellularLocation>
</comment>
<comment type="function">
    <text evidence="17">Member of the two-component regulatory system NreB/NreC involved in the control of dissimilatory nitrate/nitrite reduction in response to oxygen. NreB functions as a direct oxygen sensor histidine kinase which is autophosphorylated, in the absence of oxygen, probably at the conserved histidine residue, and transfers its phosphate group probably to a conserved aspartate residue of NreC. NreB/NreC activates the expression of the nitrate (narGHJI) and nitrite (nir) reductase operons, as well as the putative nitrate transporter gene narT.</text>
</comment>
<dbReference type="NCBIfam" id="TIGR00229">
    <property type="entry name" value="sensory_box"/>
    <property type="match status" value="1"/>
</dbReference>
<dbReference type="GO" id="GO:0046983">
    <property type="term" value="F:protein dimerization activity"/>
    <property type="evidence" value="ECO:0007669"/>
    <property type="project" value="InterPro"/>
</dbReference>
<keyword evidence="16" id="KW-0411">Iron-sulfur</keyword>
<dbReference type="SUPFAM" id="SSF55785">
    <property type="entry name" value="PYP-like sensor domain (PAS domain)"/>
    <property type="match status" value="1"/>
</dbReference>
<evidence type="ECO:0000313" key="23">
    <source>
        <dbReference type="Proteomes" id="UP000325273"/>
    </source>
</evidence>
<dbReference type="InterPro" id="IPR005467">
    <property type="entry name" value="His_kinase_dom"/>
</dbReference>
<dbReference type="Gene3D" id="3.30.450.20">
    <property type="entry name" value="PAS domain"/>
    <property type="match status" value="1"/>
</dbReference>
<evidence type="ECO:0000256" key="2">
    <source>
        <dbReference type="ARBA" id="ARBA00001966"/>
    </source>
</evidence>
<evidence type="ECO:0000259" key="20">
    <source>
        <dbReference type="PROSITE" id="PS50112"/>
    </source>
</evidence>
<feature type="domain" description="PAS" evidence="20">
    <location>
        <begin position="19"/>
        <end position="74"/>
    </location>
</feature>
<comment type="cofactor">
    <cofactor evidence="2">
        <name>[4Fe-4S] cluster</name>
        <dbReference type="ChEBI" id="CHEBI:49883"/>
    </cofactor>
</comment>